<organism evidence="1 2">
    <name type="scientific">Klebsiella michiganensis</name>
    <dbReference type="NCBI Taxonomy" id="1134687"/>
    <lineage>
        <taxon>Bacteria</taxon>
        <taxon>Pseudomonadati</taxon>
        <taxon>Pseudomonadota</taxon>
        <taxon>Gammaproteobacteria</taxon>
        <taxon>Enterobacterales</taxon>
        <taxon>Enterobacteriaceae</taxon>
        <taxon>Klebsiella/Raoultella group</taxon>
        <taxon>Klebsiella</taxon>
    </lineage>
</organism>
<dbReference type="EMBL" id="UGJR01000005">
    <property type="protein sequence ID" value="STT04017.1"/>
    <property type="molecule type" value="Genomic_DNA"/>
</dbReference>
<name>A0A7H4MUE1_9ENTR</name>
<dbReference type="Proteomes" id="UP000255050">
    <property type="component" value="Unassembled WGS sequence"/>
</dbReference>
<protein>
    <submittedName>
        <fullName evidence="1">Bile acid/Na+ symporter family transporter</fullName>
    </submittedName>
</protein>
<proteinExistence type="predicted"/>
<evidence type="ECO:0000313" key="2">
    <source>
        <dbReference type="Proteomes" id="UP000255050"/>
    </source>
</evidence>
<evidence type="ECO:0000313" key="1">
    <source>
        <dbReference type="EMBL" id="STT04017.1"/>
    </source>
</evidence>
<comment type="caution">
    <text evidence="1">The sequence shown here is derived from an EMBL/GenBank/DDBJ whole genome shotgun (WGS) entry which is preliminary data.</text>
</comment>
<sequence>MKFFRILDPFTLTLVTVVLLASFFPGARRICPLL</sequence>
<reference evidence="1 2" key="1">
    <citation type="submission" date="2018-06" db="EMBL/GenBank/DDBJ databases">
        <authorList>
            <consortium name="Pathogen Informatics"/>
            <person name="Doyle S."/>
        </authorList>
    </citation>
    <scope>NUCLEOTIDE SEQUENCE [LARGE SCALE GENOMIC DNA]</scope>
    <source>
        <strain evidence="1 2">NCTC11694</strain>
    </source>
</reference>
<accession>A0A7H4MUE1</accession>
<dbReference type="AlphaFoldDB" id="A0A7H4MUE1"/>
<gene>
    <name evidence="1" type="ORF">NCTC11694_06288</name>
</gene>